<evidence type="ECO:0008006" key="4">
    <source>
        <dbReference type="Google" id="ProtNLM"/>
    </source>
</evidence>
<evidence type="ECO:0000313" key="2">
    <source>
        <dbReference type="EMBL" id="RIH64673.1"/>
    </source>
</evidence>
<evidence type="ECO:0000313" key="3">
    <source>
        <dbReference type="Proteomes" id="UP000266441"/>
    </source>
</evidence>
<name>A0A399CZT9_9BACT</name>
<dbReference type="Proteomes" id="UP000266441">
    <property type="component" value="Unassembled WGS sequence"/>
</dbReference>
<accession>A0A399CZT9</accession>
<feature type="chain" id="PRO_5017414240" description="Outer membrane protein beta-barrel domain-containing protein" evidence="1">
    <location>
        <begin position="22"/>
        <end position="185"/>
    </location>
</feature>
<comment type="caution">
    <text evidence="2">The sequence shown here is derived from an EMBL/GenBank/DDBJ whole genome shotgun (WGS) entry which is preliminary data.</text>
</comment>
<reference evidence="2 3" key="1">
    <citation type="journal article" date="2015" name="Int. J. Syst. Evol. Microbiol.">
        <title>Mariniphaga sediminis sp. nov., isolated from coastal sediment.</title>
        <authorList>
            <person name="Wang F.Q."/>
            <person name="Shen Q.Y."/>
            <person name="Chen G.J."/>
            <person name="Du Z.J."/>
        </authorList>
    </citation>
    <scope>NUCLEOTIDE SEQUENCE [LARGE SCALE GENOMIC DNA]</scope>
    <source>
        <strain evidence="2 3">SY21</strain>
    </source>
</reference>
<keyword evidence="1" id="KW-0732">Signal</keyword>
<sequence>MKTGKQIGFLLLALGMFFPVAGQEPVSLANDGLVSRTDKGFYLSVDFRQTALGGEPVRMNGGTLAFLHKQRLSAGGVFYATPYSFSYENRFYDFSYGGLCVQALLKPQKLIFLSAGVSGGISYLQEVAVKDQVGPYLELESRLWMNITSFMRVSLLAAYRLSDNRVSGFESSGESLGFSVAYGKF</sequence>
<dbReference type="AlphaFoldDB" id="A0A399CZT9"/>
<evidence type="ECO:0000256" key="1">
    <source>
        <dbReference type="SAM" id="SignalP"/>
    </source>
</evidence>
<feature type="signal peptide" evidence="1">
    <location>
        <begin position="1"/>
        <end position="21"/>
    </location>
</feature>
<protein>
    <recommendedName>
        <fullName evidence="4">Outer membrane protein beta-barrel domain-containing protein</fullName>
    </recommendedName>
</protein>
<gene>
    <name evidence="2" type="ORF">D1164_13615</name>
</gene>
<dbReference type="EMBL" id="QWET01000009">
    <property type="protein sequence ID" value="RIH64673.1"/>
    <property type="molecule type" value="Genomic_DNA"/>
</dbReference>
<dbReference type="RefSeq" id="WP_119350545.1">
    <property type="nucleotide sequence ID" value="NZ_JBFHKJ010000455.1"/>
</dbReference>
<keyword evidence="3" id="KW-1185">Reference proteome</keyword>
<proteinExistence type="predicted"/>
<organism evidence="2 3">
    <name type="scientific">Mariniphaga sediminis</name>
    <dbReference type="NCBI Taxonomy" id="1628158"/>
    <lineage>
        <taxon>Bacteria</taxon>
        <taxon>Pseudomonadati</taxon>
        <taxon>Bacteroidota</taxon>
        <taxon>Bacteroidia</taxon>
        <taxon>Marinilabiliales</taxon>
        <taxon>Prolixibacteraceae</taxon>
        <taxon>Mariniphaga</taxon>
    </lineage>
</organism>